<proteinExistence type="predicted"/>
<dbReference type="RefSeq" id="WP_106678022.1">
    <property type="nucleotide sequence ID" value="NZ_JACHWV010000001.1"/>
</dbReference>
<feature type="chain" id="PRO_5015494716" description="VWFA domain-containing protein" evidence="1">
    <location>
        <begin position="21"/>
        <end position="216"/>
    </location>
</feature>
<accession>A0A2T1NH00</accession>
<evidence type="ECO:0008006" key="4">
    <source>
        <dbReference type="Google" id="ProtNLM"/>
    </source>
</evidence>
<protein>
    <recommendedName>
        <fullName evidence="4">VWFA domain-containing protein</fullName>
    </recommendedName>
</protein>
<organism evidence="2 3">
    <name type="scientific">Mesoflavibacter zeaxanthinifaciens subsp. sabulilitoris</name>
    <dbReference type="NCBI Taxonomy" id="1520893"/>
    <lineage>
        <taxon>Bacteria</taxon>
        <taxon>Pseudomonadati</taxon>
        <taxon>Bacteroidota</taxon>
        <taxon>Flavobacteriia</taxon>
        <taxon>Flavobacteriales</taxon>
        <taxon>Flavobacteriaceae</taxon>
        <taxon>Mesoflavibacter</taxon>
    </lineage>
</organism>
<evidence type="ECO:0000256" key="1">
    <source>
        <dbReference type="SAM" id="SignalP"/>
    </source>
</evidence>
<sequence>MKTILSLVLFLFLTVINAQETTLTTKSLKLDNLISFVADNFPLQSENNNEDDEVYEEEVTQLNYQVTFLLETTISNFSDEDEIILKQAFKFLSNRLSKEDKLSIVVYSGQNGLLLDNQSPKSLKKILHALSDVKKNIIEEYDDGIEDAYSHANSNFNTESHNILVMVRNPDAKVETSETEEIVETLKANGAKTKDNSIVLLTAISLLPELIEVIKK</sequence>
<feature type="signal peptide" evidence="1">
    <location>
        <begin position="1"/>
        <end position="20"/>
    </location>
</feature>
<reference evidence="2 3" key="1">
    <citation type="submission" date="2018-03" db="EMBL/GenBank/DDBJ databases">
        <title>Mesoflavibacter sp. HG37 and Mesoflavibacter sp. HG96 sp.nov., two marine bacteria isolated from seawater of Western Pacific Ocean.</title>
        <authorList>
            <person name="Cheng H."/>
            <person name="Wu Y.-H."/>
            <person name="Guo L.-L."/>
            <person name="Xu X.-W."/>
        </authorList>
    </citation>
    <scope>NUCLEOTIDE SEQUENCE [LARGE SCALE GENOMIC DNA]</scope>
    <source>
        <strain evidence="2 3">KCTC 42117</strain>
    </source>
</reference>
<name>A0A2T1NH00_9FLAO</name>
<comment type="caution">
    <text evidence="2">The sequence shown here is derived from an EMBL/GenBank/DDBJ whole genome shotgun (WGS) entry which is preliminary data.</text>
</comment>
<dbReference type="AlphaFoldDB" id="A0A2T1NH00"/>
<dbReference type="OrthoDB" id="1138864at2"/>
<evidence type="ECO:0000313" key="2">
    <source>
        <dbReference type="EMBL" id="PSG92105.1"/>
    </source>
</evidence>
<keyword evidence="1" id="KW-0732">Signal</keyword>
<dbReference type="InterPro" id="IPR036465">
    <property type="entry name" value="vWFA_dom_sf"/>
</dbReference>
<dbReference type="EMBL" id="PXOT01000020">
    <property type="protein sequence ID" value="PSG92105.1"/>
    <property type="molecule type" value="Genomic_DNA"/>
</dbReference>
<dbReference type="Proteomes" id="UP000238430">
    <property type="component" value="Unassembled WGS sequence"/>
</dbReference>
<evidence type="ECO:0000313" key="3">
    <source>
        <dbReference type="Proteomes" id="UP000238430"/>
    </source>
</evidence>
<keyword evidence="3" id="KW-1185">Reference proteome</keyword>
<gene>
    <name evidence="2" type="ORF">C7H61_05870</name>
</gene>
<dbReference type="SUPFAM" id="SSF53300">
    <property type="entry name" value="vWA-like"/>
    <property type="match status" value="1"/>
</dbReference>